<proteinExistence type="predicted"/>
<reference evidence="3" key="1">
    <citation type="journal article" date="2019" name="Int. J. Syst. Evol. Microbiol.">
        <title>The Global Catalogue of Microorganisms (GCM) 10K type strain sequencing project: providing services to taxonomists for standard genome sequencing and annotation.</title>
        <authorList>
            <consortium name="The Broad Institute Genomics Platform"/>
            <consortium name="The Broad Institute Genome Sequencing Center for Infectious Disease"/>
            <person name="Wu L."/>
            <person name="Ma J."/>
        </authorList>
    </citation>
    <scope>NUCLEOTIDE SEQUENCE [LARGE SCALE GENOMIC DNA]</scope>
    <source>
        <strain evidence="3">JCM 17555</strain>
    </source>
</reference>
<sequence>MNANQDVTGAASDERRGHHPVSLEISEYALSVAISYLKSRRVDFNLELRQQVLGIVARSLEAASSAEMMALLIDELDSRFSHQLPPAAEPTPPLNRGSIGYD</sequence>
<protein>
    <submittedName>
        <fullName evidence="2">Uncharacterized protein</fullName>
    </submittedName>
</protein>
<gene>
    <name evidence="2" type="ORF">GCM10022278_16450</name>
</gene>
<dbReference type="Proteomes" id="UP001501337">
    <property type="component" value="Unassembled WGS sequence"/>
</dbReference>
<evidence type="ECO:0000313" key="2">
    <source>
        <dbReference type="EMBL" id="GAA3958789.1"/>
    </source>
</evidence>
<organism evidence="2 3">
    <name type="scientific">Allohahella marinimesophila</name>
    <dbReference type="NCBI Taxonomy" id="1054972"/>
    <lineage>
        <taxon>Bacteria</taxon>
        <taxon>Pseudomonadati</taxon>
        <taxon>Pseudomonadota</taxon>
        <taxon>Gammaproteobacteria</taxon>
        <taxon>Oceanospirillales</taxon>
        <taxon>Hahellaceae</taxon>
        <taxon>Allohahella</taxon>
    </lineage>
</organism>
<evidence type="ECO:0000313" key="3">
    <source>
        <dbReference type="Proteomes" id="UP001501337"/>
    </source>
</evidence>
<evidence type="ECO:0000256" key="1">
    <source>
        <dbReference type="SAM" id="MobiDB-lite"/>
    </source>
</evidence>
<keyword evidence="3" id="KW-1185">Reference proteome</keyword>
<dbReference type="EMBL" id="BAABBO010000007">
    <property type="protein sequence ID" value="GAA3958789.1"/>
    <property type="molecule type" value="Genomic_DNA"/>
</dbReference>
<feature type="region of interest" description="Disordered" evidence="1">
    <location>
        <begin position="82"/>
        <end position="102"/>
    </location>
</feature>
<dbReference type="RefSeq" id="WP_344805172.1">
    <property type="nucleotide sequence ID" value="NZ_BAABBO010000007.1"/>
</dbReference>
<accession>A0ABP7P2V7</accession>
<name>A0ABP7P2V7_9GAMM</name>
<comment type="caution">
    <text evidence="2">The sequence shown here is derived from an EMBL/GenBank/DDBJ whole genome shotgun (WGS) entry which is preliminary data.</text>
</comment>